<name>A0A7K1UCB5_9BACT</name>
<dbReference type="AlphaFoldDB" id="A0A7K1UCB5"/>
<evidence type="ECO:0000313" key="3">
    <source>
        <dbReference type="Proteomes" id="UP000461730"/>
    </source>
</evidence>
<dbReference type="Proteomes" id="UP000461730">
    <property type="component" value="Unassembled WGS sequence"/>
</dbReference>
<keyword evidence="3" id="KW-1185">Reference proteome</keyword>
<dbReference type="SUPFAM" id="SSF56935">
    <property type="entry name" value="Porins"/>
    <property type="match status" value="1"/>
</dbReference>
<protein>
    <recommendedName>
        <fullName evidence="1">Alginate export domain-containing protein</fullName>
    </recommendedName>
</protein>
<comment type="caution">
    <text evidence="2">The sequence shown here is derived from an EMBL/GenBank/DDBJ whole genome shotgun (WGS) entry which is preliminary data.</text>
</comment>
<accession>A0A7K1UCB5</accession>
<organism evidence="2 3">
    <name type="scientific">Chitinophaga tropicalis</name>
    <dbReference type="NCBI Taxonomy" id="2683588"/>
    <lineage>
        <taxon>Bacteria</taxon>
        <taxon>Pseudomonadati</taxon>
        <taxon>Bacteroidota</taxon>
        <taxon>Chitinophagia</taxon>
        <taxon>Chitinophagales</taxon>
        <taxon>Chitinophagaceae</taxon>
        <taxon>Chitinophaga</taxon>
    </lineage>
</organism>
<evidence type="ECO:0000313" key="2">
    <source>
        <dbReference type="EMBL" id="MVT12024.1"/>
    </source>
</evidence>
<dbReference type="InterPro" id="IPR025388">
    <property type="entry name" value="Alginate_export_dom"/>
</dbReference>
<evidence type="ECO:0000259" key="1">
    <source>
        <dbReference type="Pfam" id="PF13372"/>
    </source>
</evidence>
<dbReference type="EMBL" id="WRXN01000018">
    <property type="protein sequence ID" value="MVT12024.1"/>
    <property type="molecule type" value="Genomic_DNA"/>
</dbReference>
<reference evidence="2 3" key="1">
    <citation type="submission" date="2019-12" db="EMBL/GenBank/DDBJ databases">
        <title>Chitinophaga sp. strain ysch24 (GDMCC 1.1355), whole genome shotgun sequence.</title>
        <authorList>
            <person name="Zhang X."/>
        </authorList>
    </citation>
    <scope>NUCLEOTIDE SEQUENCE [LARGE SCALE GENOMIC DNA]</scope>
    <source>
        <strain evidence="3">ysch24</strain>
    </source>
</reference>
<dbReference type="Pfam" id="PF13372">
    <property type="entry name" value="Alginate_exp"/>
    <property type="match status" value="1"/>
</dbReference>
<proteinExistence type="predicted"/>
<feature type="domain" description="Alginate export" evidence="1">
    <location>
        <begin position="60"/>
        <end position="438"/>
    </location>
</feature>
<gene>
    <name evidence="2" type="ORF">GO493_27435</name>
</gene>
<sequence>MLDVLRFIFTICVGLIAVRANAQSFKLLRYDENYAGLKDSVLHGYNRIKFIPLSAGKQVYLSFGGGARVEYVSFQNEDWGETDIGHNDFFLQRYDLHGDLHIGRGLRLFVQLRSALENGRKEGPGPTDEDKLNIQNLFIDVSIWQHRNSSLKLRAGRQEIDYGSGRLISVREVPNARLYFTGLKIMYTHRNLSVDGFALMADTTYTGVFDNEPTKEINLWGIYSRMPVAEAGNLELYYLGIHRDRSVFEEGAERENRHTIGSRLWKSGGGFIYNLEAAYQAGSYGRGSINAWTASADVGYSFIHSKLKPAINVRNDYISGDKHAGDGKLQTFNPLYPRGGYFGFNSQIGPANLIDLHPYGTLQLARKFLFQAEAVFHWRYSLNDGIYRPGGNFNMAGASSGKRYIGTAYLVSGVWKVNRFLTLNTGIQYFKPGAFIKDLIPGAKDGLFINSRLDCRF</sequence>